<feature type="domain" description="DUF7352" evidence="1">
    <location>
        <begin position="1"/>
        <end position="90"/>
    </location>
</feature>
<proteinExistence type="predicted"/>
<protein>
    <recommendedName>
        <fullName evidence="1">DUF7352 domain-containing protein</fullName>
    </recommendedName>
</protein>
<comment type="caution">
    <text evidence="2">The sequence shown here is derived from an EMBL/GenBank/DDBJ whole genome shotgun (WGS) entry which is preliminary data.</text>
</comment>
<evidence type="ECO:0000313" key="3">
    <source>
        <dbReference type="Proteomes" id="UP000019254"/>
    </source>
</evidence>
<reference evidence="2 3" key="1">
    <citation type="journal article" date="2014" name="Int. J. Syst. Evol. Microbiol.">
        <title>Listeria floridensis sp. nov., Listeria aquatica sp. nov., Listeria cornellensis sp. nov., Listeria riparia sp. nov. and Listeria grandensis sp. nov., from agricultural and natural environments.</title>
        <authorList>
            <person name="den Bakker H.C."/>
            <person name="Warchocki S."/>
            <person name="Wright E.M."/>
            <person name="Allred A.F."/>
            <person name="Ahlstrom C."/>
            <person name="Manuel C.S."/>
            <person name="Stasiewicz M.J."/>
            <person name="Burrell A."/>
            <person name="Roof S."/>
            <person name="Strawn L."/>
            <person name="Fortes E.D."/>
            <person name="Nightingale K.K."/>
            <person name="Kephart D."/>
            <person name="Wiedmann M."/>
        </authorList>
    </citation>
    <scope>NUCLEOTIDE SEQUENCE [LARGE SCALE GENOMIC DNA]</scope>
    <source>
        <strain evidence="3">FSL F6-969</strain>
    </source>
</reference>
<dbReference type="InterPro" id="IPR055776">
    <property type="entry name" value="DUF7352"/>
</dbReference>
<dbReference type="AlphaFoldDB" id="W7BN79"/>
<dbReference type="EMBL" id="AODE01000026">
    <property type="protein sequence ID" value="EUJ27342.1"/>
    <property type="molecule type" value="Genomic_DNA"/>
</dbReference>
<dbReference type="Proteomes" id="UP000019254">
    <property type="component" value="Unassembled WGS sequence"/>
</dbReference>
<dbReference type="RefSeq" id="WP_036080695.1">
    <property type="nucleotide sequence ID" value="NZ_AODE01000026.1"/>
</dbReference>
<organism evidence="2 3">
    <name type="scientific">Listeria cornellensis FSL F6-0969</name>
    <dbReference type="NCBI Taxonomy" id="1265820"/>
    <lineage>
        <taxon>Bacteria</taxon>
        <taxon>Bacillati</taxon>
        <taxon>Bacillota</taxon>
        <taxon>Bacilli</taxon>
        <taxon>Bacillales</taxon>
        <taxon>Listeriaceae</taxon>
        <taxon>Listeria</taxon>
    </lineage>
</organism>
<gene>
    <name evidence="2" type="ORF">PCORN_13472</name>
</gene>
<dbReference type="Pfam" id="PF24043">
    <property type="entry name" value="DUF7352"/>
    <property type="match status" value="1"/>
</dbReference>
<evidence type="ECO:0000313" key="2">
    <source>
        <dbReference type="EMBL" id="EUJ27342.1"/>
    </source>
</evidence>
<evidence type="ECO:0000259" key="1">
    <source>
        <dbReference type="Pfam" id="PF24043"/>
    </source>
</evidence>
<dbReference type="STRING" id="1265820.PCORN_13472"/>
<name>W7BN79_9LIST</name>
<keyword evidence="3" id="KW-1185">Reference proteome</keyword>
<accession>W7BN79</accession>
<sequence length="100" mass="11643">MNWKIYKYELEIKDSQTIDVPAESVVLSIKNQHEKPVLYVLSDLDCERKGYIRIECRGTGHPCTGTEPFEIVETVLLDDGNLVFHFFTHRMPIPYRQSIS</sequence>